<organism evidence="2 3">
    <name type="scientific">Nonomuraea composti</name>
    <dbReference type="NCBI Taxonomy" id="2720023"/>
    <lineage>
        <taxon>Bacteria</taxon>
        <taxon>Bacillati</taxon>
        <taxon>Actinomycetota</taxon>
        <taxon>Actinomycetes</taxon>
        <taxon>Streptosporangiales</taxon>
        <taxon>Streptosporangiaceae</taxon>
        <taxon>Nonomuraea</taxon>
    </lineage>
</organism>
<dbReference type="InterPro" id="IPR036380">
    <property type="entry name" value="Isochorismatase-like_sf"/>
</dbReference>
<dbReference type="Gene3D" id="3.40.50.850">
    <property type="entry name" value="Isochorismatase-like"/>
    <property type="match status" value="1"/>
</dbReference>
<dbReference type="PANTHER" id="PTHR43559:SF3">
    <property type="entry name" value="HYDROLASE YCAC-RELATED"/>
    <property type="match status" value="1"/>
</dbReference>
<dbReference type="EMBL" id="JAATEP010000035">
    <property type="protein sequence ID" value="NJP95117.1"/>
    <property type="molecule type" value="Genomic_DNA"/>
</dbReference>
<proteinExistence type="predicted"/>
<dbReference type="GO" id="GO:0016787">
    <property type="term" value="F:hydrolase activity"/>
    <property type="evidence" value="ECO:0007669"/>
    <property type="project" value="UniProtKB-KW"/>
</dbReference>
<comment type="caution">
    <text evidence="2">The sequence shown here is derived from an EMBL/GenBank/DDBJ whole genome shotgun (WGS) entry which is preliminary data.</text>
</comment>
<dbReference type="Pfam" id="PF00857">
    <property type="entry name" value="Isochorismatase"/>
    <property type="match status" value="1"/>
</dbReference>
<dbReference type="RefSeq" id="WP_168016592.1">
    <property type="nucleotide sequence ID" value="NZ_JAATEP010000035.1"/>
</dbReference>
<evidence type="ECO:0000259" key="1">
    <source>
        <dbReference type="Pfam" id="PF00857"/>
    </source>
</evidence>
<dbReference type="InterPro" id="IPR053152">
    <property type="entry name" value="Hydrolase_YcaC-like"/>
</dbReference>
<gene>
    <name evidence="2" type="ORF">HCN51_37745</name>
</gene>
<dbReference type="PANTHER" id="PTHR43559">
    <property type="entry name" value="HYDROLASE YCAC-RELATED"/>
    <property type="match status" value="1"/>
</dbReference>
<protein>
    <submittedName>
        <fullName evidence="2">Hydrolase</fullName>
    </submittedName>
</protein>
<feature type="domain" description="Isochorismatase-like" evidence="1">
    <location>
        <begin position="19"/>
        <end position="169"/>
    </location>
</feature>
<name>A0ABX1BE38_9ACTN</name>
<dbReference type="InterPro" id="IPR000868">
    <property type="entry name" value="Isochorismatase-like_dom"/>
</dbReference>
<keyword evidence="3" id="KW-1185">Reference proteome</keyword>
<dbReference type="SUPFAM" id="SSF52499">
    <property type="entry name" value="Isochorismatase-like hydrolases"/>
    <property type="match status" value="1"/>
</dbReference>
<keyword evidence="2" id="KW-0378">Hydrolase</keyword>
<dbReference type="Proteomes" id="UP000696294">
    <property type="component" value="Unassembled WGS sequence"/>
</dbReference>
<accession>A0ABX1BE38</accession>
<dbReference type="CDD" id="cd01012">
    <property type="entry name" value="YcaC_related"/>
    <property type="match status" value="1"/>
</dbReference>
<evidence type="ECO:0000313" key="3">
    <source>
        <dbReference type="Proteomes" id="UP000696294"/>
    </source>
</evidence>
<reference evidence="2 3" key="1">
    <citation type="submission" date="2020-03" db="EMBL/GenBank/DDBJ databases">
        <title>WGS of actinomycetes isolated from Thailand.</title>
        <authorList>
            <person name="Thawai C."/>
        </authorList>
    </citation>
    <scope>NUCLEOTIDE SEQUENCE [LARGE SCALE GENOMIC DNA]</scope>
    <source>
        <strain evidence="2 3">FMUSA5-5</strain>
    </source>
</reference>
<sequence length="223" mass="23669">MASVNPYTGLDALLTPDRSVLLLIDHQGAQFAGLQSHDGGQVVNSVTMLAKGAKLFGVPTILSTVVEDRGGRIIRPLQDLFPEQKPIDRTTINAWEDPRVVEAVAATGRKDLIIAGLWTDICLAFPAVHALADGYRVIAVTDASGATSPEAHERGVQRMVQAGVIPVTTGTVLGEWQRDWAREETVPGIAEIFMSHGGSFGAALAWEFQLLGAPAAAPSPDAR</sequence>
<evidence type="ECO:0000313" key="2">
    <source>
        <dbReference type="EMBL" id="NJP95117.1"/>
    </source>
</evidence>